<accession>A0A2G4STN2</accession>
<protein>
    <submittedName>
        <fullName evidence="1">Uncharacterized protein</fullName>
    </submittedName>
</protein>
<proteinExistence type="predicted"/>
<evidence type="ECO:0000313" key="1">
    <source>
        <dbReference type="EMBL" id="PHZ11746.1"/>
    </source>
</evidence>
<reference evidence="1 2" key="1">
    <citation type="journal article" date="2016" name="Proc. Natl. Acad. Sci. U.S.A.">
        <title>Lipid metabolic changes in an early divergent fungus govern the establishment of a mutualistic symbiosis with endobacteria.</title>
        <authorList>
            <person name="Lastovetsky O.A."/>
            <person name="Gaspar M.L."/>
            <person name="Mondo S.J."/>
            <person name="LaButti K.M."/>
            <person name="Sandor L."/>
            <person name="Grigoriev I.V."/>
            <person name="Henry S.A."/>
            <person name="Pawlowska T.E."/>
        </authorList>
    </citation>
    <scope>NUCLEOTIDE SEQUENCE [LARGE SCALE GENOMIC DNA]</scope>
    <source>
        <strain evidence="1 2">ATCC 52813</strain>
    </source>
</reference>
<dbReference type="EMBL" id="KZ303851">
    <property type="protein sequence ID" value="PHZ11746.1"/>
    <property type="molecule type" value="Genomic_DNA"/>
</dbReference>
<dbReference type="Proteomes" id="UP000242254">
    <property type="component" value="Unassembled WGS sequence"/>
</dbReference>
<evidence type="ECO:0000313" key="2">
    <source>
        <dbReference type="Proteomes" id="UP000242254"/>
    </source>
</evidence>
<name>A0A2G4STN2_RHIZD</name>
<sequence>VLLACLLPYIRNTRGSHWYALSRTSLWKTALSITEEPHTRSLKAAKRRFL</sequence>
<keyword evidence="2" id="KW-1185">Reference proteome</keyword>
<feature type="non-terminal residue" evidence="1">
    <location>
        <position position="1"/>
    </location>
</feature>
<dbReference type="RefSeq" id="XP_023465454.1">
    <property type="nucleotide sequence ID" value="XM_023611213.1"/>
</dbReference>
<gene>
    <name evidence="1" type="ORF">RHIMIDRAFT_256085</name>
</gene>
<dbReference type="GeneID" id="35442203"/>
<organism evidence="1 2">
    <name type="scientific">Rhizopus microsporus ATCC 52813</name>
    <dbReference type="NCBI Taxonomy" id="1340429"/>
    <lineage>
        <taxon>Eukaryota</taxon>
        <taxon>Fungi</taxon>
        <taxon>Fungi incertae sedis</taxon>
        <taxon>Mucoromycota</taxon>
        <taxon>Mucoromycotina</taxon>
        <taxon>Mucoromycetes</taxon>
        <taxon>Mucorales</taxon>
        <taxon>Mucorineae</taxon>
        <taxon>Rhizopodaceae</taxon>
        <taxon>Rhizopus</taxon>
    </lineage>
</organism>
<dbReference type="AlphaFoldDB" id="A0A2G4STN2"/>